<proteinExistence type="predicted"/>
<dbReference type="Proteomes" id="UP000275846">
    <property type="component" value="Unassembled WGS sequence"/>
</dbReference>
<dbReference type="AlphaFoldDB" id="A0A3P7EU20"/>
<name>A0A3P7EU20_SCHSO</name>
<keyword evidence="2" id="KW-1185">Reference proteome</keyword>
<organism evidence="1 2">
    <name type="scientific">Schistocephalus solidus</name>
    <name type="common">Tapeworm</name>
    <dbReference type="NCBI Taxonomy" id="70667"/>
    <lineage>
        <taxon>Eukaryota</taxon>
        <taxon>Metazoa</taxon>
        <taxon>Spiralia</taxon>
        <taxon>Lophotrochozoa</taxon>
        <taxon>Platyhelminthes</taxon>
        <taxon>Cestoda</taxon>
        <taxon>Eucestoda</taxon>
        <taxon>Diphyllobothriidea</taxon>
        <taxon>Diphyllobothriidae</taxon>
        <taxon>Schistocephalus</taxon>
    </lineage>
</organism>
<evidence type="ECO:0000313" key="2">
    <source>
        <dbReference type="Proteomes" id="UP000275846"/>
    </source>
</evidence>
<gene>
    <name evidence="1" type="ORF">SSLN_LOCUS15666</name>
</gene>
<sequence>MVPNYLFDSSKLDLPSGHTTDNCQDRRAKPGEGLQCCVRLHTRYVCSLTHALPPPPSSLPTILFLAHSLFPLFFSSFLSSHPFLSLLLSFILTSALPFSLFPHPSLLPHRLKPPTARATCNHGAYREERPGICITYWTDCRLLNQRWMHFRLCVSTANIHELLFADDCELNATTREEMQRHMDLFAATCENFVLCINTEKMVVLHQPPPDTI</sequence>
<evidence type="ECO:0008006" key="3">
    <source>
        <dbReference type="Google" id="ProtNLM"/>
    </source>
</evidence>
<evidence type="ECO:0000313" key="1">
    <source>
        <dbReference type="EMBL" id="VDM02052.1"/>
    </source>
</evidence>
<dbReference type="EMBL" id="UYSU01040174">
    <property type="protein sequence ID" value="VDM02052.1"/>
    <property type="molecule type" value="Genomic_DNA"/>
</dbReference>
<protein>
    <recommendedName>
        <fullName evidence="3">Reverse transcriptase domain-containing protein</fullName>
    </recommendedName>
</protein>
<accession>A0A3P7EU20</accession>
<reference evidence="1 2" key="1">
    <citation type="submission" date="2018-11" db="EMBL/GenBank/DDBJ databases">
        <authorList>
            <consortium name="Pathogen Informatics"/>
        </authorList>
    </citation>
    <scope>NUCLEOTIDE SEQUENCE [LARGE SCALE GENOMIC DNA]</scope>
    <source>
        <strain evidence="1 2">NST_G2</strain>
    </source>
</reference>